<evidence type="ECO:0000313" key="3">
    <source>
        <dbReference type="Proteomes" id="UP001295423"/>
    </source>
</evidence>
<accession>A0AAD2CE30</accession>
<evidence type="ECO:0000313" key="2">
    <source>
        <dbReference type="EMBL" id="CAJ1931070.1"/>
    </source>
</evidence>
<protein>
    <submittedName>
        <fullName evidence="2">Uncharacterized protein</fullName>
    </submittedName>
</protein>
<gene>
    <name evidence="2" type="ORF">CYCCA115_LOCUS2223</name>
</gene>
<dbReference type="EMBL" id="CAKOGP040000124">
    <property type="protein sequence ID" value="CAJ1931070.1"/>
    <property type="molecule type" value="Genomic_DNA"/>
</dbReference>
<evidence type="ECO:0000256" key="1">
    <source>
        <dbReference type="SAM" id="MobiDB-lite"/>
    </source>
</evidence>
<keyword evidence="3" id="KW-1185">Reference proteome</keyword>
<comment type="caution">
    <text evidence="2">The sequence shown here is derived from an EMBL/GenBank/DDBJ whole genome shotgun (WGS) entry which is preliminary data.</text>
</comment>
<reference evidence="2" key="1">
    <citation type="submission" date="2023-08" db="EMBL/GenBank/DDBJ databases">
        <authorList>
            <person name="Audoor S."/>
            <person name="Bilcke G."/>
        </authorList>
    </citation>
    <scope>NUCLEOTIDE SEQUENCE</scope>
</reference>
<dbReference type="AlphaFoldDB" id="A0AAD2CE30"/>
<organism evidence="2 3">
    <name type="scientific">Cylindrotheca closterium</name>
    <dbReference type="NCBI Taxonomy" id="2856"/>
    <lineage>
        <taxon>Eukaryota</taxon>
        <taxon>Sar</taxon>
        <taxon>Stramenopiles</taxon>
        <taxon>Ochrophyta</taxon>
        <taxon>Bacillariophyta</taxon>
        <taxon>Bacillariophyceae</taxon>
        <taxon>Bacillariophycidae</taxon>
        <taxon>Bacillariales</taxon>
        <taxon>Bacillariaceae</taxon>
        <taxon>Cylindrotheca</taxon>
    </lineage>
</organism>
<dbReference type="Proteomes" id="UP001295423">
    <property type="component" value="Unassembled WGS sequence"/>
</dbReference>
<sequence>MGSDDDISNEMALKSTKAATDQGQGGLEEKTRLNSTTQLTVDLVKDNPSNFPMELVEIVWHALTTPKSRHKQRPPSKIAEDVAMKGQPLVASPKKLNPPSNDPMKFVKIVWHALTTVPFPPTIDHSLDRSSIGWCKQQGWNKNQIFDYINVRIKQNVLYRECL</sequence>
<feature type="region of interest" description="Disordered" evidence="1">
    <location>
        <begin position="1"/>
        <end position="37"/>
    </location>
</feature>
<name>A0AAD2CE30_9STRA</name>
<proteinExistence type="predicted"/>